<evidence type="ECO:0008006" key="5">
    <source>
        <dbReference type="Google" id="ProtNLM"/>
    </source>
</evidence>
<dbReference type="GO" id="GO:0003723">
    <property type="term" value="F:RNA binding"/>
    <property type="evidence" value="ECO:0007669"/>
    <property type="project" value="TreeGrafter"/>
</dbReference>
<dbReference type="InterPro" id="IPR050870">
    <property type="entry name" value="FAST_kinase"/>
</dbReference>
<dbReference type="Pfam" id="PF08368">
    <property type="entry name" value="FAST_2"/>
    <property type="match status" value="1"/>
</dbReference>
<dbReference type="GO" id="GO:0005759">
    <property type="term" value="C:mitochondrial matrix"/>
    <property type="evidence" value="ECO:0007669"/>
    <property type="project" value="TreeGrafter"/>
</dbReference>
<feature type="domain" description="FAST kinase leucine-rich" evidence="1">
    <location>
        <begin position="530"/>
        <end position="591"/>
    </location>
</feature>
<proteinExistence type="predicted"/>
<dbReference type="Pfam" id="PF06743">
    <property type="entry name" value="FAST_1"/>
    <property type="match status" value="1"/>
</dbReference>
<dbReference type="GO" id="GO:0044528">
    <property type="term" value="P:regulation of mitochondrial mRNA stability"/>
    <property type="evidence" value="ECO:0007669"/>
    <property type="project" value="InterPro"/>
</dbReference>
<dbReference type="InterPro" id="IPR010622">
    <property type="entry name" value="FAST_Leu-rich"/>
</dbReference>
<reference evidence="3 4" key="1">
    <citation type="submission" date="2016-06" db="EMBL/GenBank/DDBJ databases">
        <title>The Draft Genome Sequence and Annotation of the Desert Woodrat Neotoma lepida.</title>
        <authorList>
            <person name="Campbell M."/>
            <person name="Oakeson K.F."/>
            <person name="Yandell M."/>
            <person name="Halpert J.R."/>
            <person name="Dearing D."/>
        </authorList>
    </citation>
    <scope>NUCLEOTIDE SEQUENCE [LARGE SCALE GENOMIC DNA]</scope>
    <source>
        <strain evidence="3">417</strain>
        <tissue evidence="3">Liver</tissue>
    </source>
</reference>
<evidence type="ECO:0000313" key="3">
    <source>
        <dbReference type="EMBL" id="OBS70946.1"/>
    </source>
</evidence>
<name>A0A1A6GXQ3_NEOLE</name>
<evidence type="ECO:0000259" key="1">
    <source>
        <dbReference type="Pfam" id="PF06743"/>
    </source>
</evidence>
<dbReference type="GO" id="GO:0000963">
    <property type="term" value="P:mitochondrial RNA processing"/>
    <property type="evidence" value="ECO:0007669"/>
    <property type="project" value="TreeGrafter"/>
</dbReference>
<gene>
    <name evidence="3" type="ORF">A6R68_00503</name>
</gene>
<feature type="domain" description="FAST kinase-like protein subdomain 2" evidence="2">
    <location>
        <begin position="608"/>
        <end position="691"/>
    </location>
</feature>
<comment type="caution">
    <text evidence="3">The sequence shown here is derived from an EMBL/GenBank/DDBJ whole genome shotgun (WGS) entry which is preliminary data.</text>
</comment>
<dbReference type="PANTHER" id="PTHR21228:SF29">
    <property type="entry name" value="FAST KINASE DOMAIN-CONTAINING PROTEIN 1, MITOCHONDRIAL"/>
    <property type="match status" value="1"/>
</dbReference>
<dbReference type="OrthoDB" id="385235at2759"/>
<protein>
    <recommendedName>
        <fullName evidence="5">FAST kinase leucine-rich domain-containing protein</fullName>
    </recommendedName>
</protein>
<dbReference type="GO" id="GO:0035770">
    <property type="term" value="C:ribonucleoprotein granule"/>
    <property type="evidence" value="ECO:0007669"/>
    <property type="project" value="TreeGrafter"/>
</dbReference>
<dbReference type="STRING" id="56216.A0A1A6GXQ3"/>
<sequence>MFRLRGISLLSWRAFQFRPFSCESLVTQMQNCTDEEQVFDLIERNTATLSEQQVGCAFNVLWQFQKQKTNLEKNVECVRNHPQFLTLCNVTTNHIQAMSDDTLVNVLYSVRQFDTNVLSIFSTCLADQHLYFSPLMGKIADIVNRNLDTIQDLRALSVLMVSISPLISHCFQERLVNKTELLFDDVDSSKVNTARRILLFLRNVKCSYYPLLERCNKVFISNMSHLDLESISRILSLYQSLQFHSFEFIDVARRRLTEMIPWLSGHPASFVRLFATLGPVAGPNIRKQLKSTVLLMSEELTGQQVLTVLGAMEDMESRNAHLIKKIASVLHKHLDNYKSIELLRVTQALTCLHFQNKELFVKLRELILSRLEASVTPSETSILVSALSLLPSPHLSETAVSRIEAVLPQCDFKELSDFVGSLMRWIHSDHTCLASTTRKQLNLLQKLDHWGHHRLQQSNSLDLLWEELKSLKGEWLHESFVEESVAVLQRFVDEIDCTNVAKIASFLAKTNYLSTLLLDKIASIHPFSIHAIILPFSILNYDPPQRDEFFGTCTLDPVTLVFLGFSLATLEYFPEELLKKMFNIEFLARLDSQLEILPSTLSARVQFRLMELNRAVCLECPEFQIPWFHDRFCQGQYNKDIGVMNGAQQQIYKMLAEVLGGFRCVKVSALSAYYHTVDFECILDKRKKPLPYGSHSITPVKSPGIYWESNTSRFESRLPPESERSLTLNGTLWHCRQRRRGWTTWENNKNGVSGGKPHCFLPDRVPCLVNLHTANERIPGPWPLYWNQTVHKKKQTAEQFIIHRRTGEDRWGRGNTAKETPSEGCSCSSVCHFQVAEEKFIKLRFTANLSSHHVDLILLGNNTGMISGDLLG</sequence>
<evidence type="ECO:0000313" key="4">
    <source>
        <dbReference type="Proteomes" id="UP000092124"/>
    </source>
</evidence>
<organism evidence="3 4">
    <name type="scientific">Neotoma lepida</name>
    <name type="common">Desert woodrat</name>
    <dbReference type="NCBI Taxonomy" id="56216"/>
    <lineage>
        <taxon>Eukaryota</taxon>
        <taxon>Metazoa</taxon>
        <taxon>Chordata</taxon>
        <taxon>Craniata</taxon>
        <taxon>Vertebrata</taxon>
        <taxon>Euteleostomi</taxon>
        <taxon>Mammalia</taxon>
        <taxon>Eutheria</taxon>
        <taxon>Euarchontoglires</taxon>
        <taxon>Glires</taxon>
        <taxon>Rodentia</taxon>
        <taxon>Myomorpha</taxon>
        <taxon>Muroidea</taxon>
        <taxon>Cricetidae</taxon>
        <taxon>Neotominae</taxon>
        <taxon>Neotoma</taxon>
    </lineage>
</organism>
<dbReference type="AlphaFoldDB" id="A0A1A6GXQ3"/>
<evidence type="ECO:0000259" key="2">
    <source>
        <dbReference type="Pfam" id="PF08368"/>
    </source>
</evidence>
<dbReference type="EMBL" id="LZPO01066264">
    <property type="protein sequence ID" value="OBS70946.1"/>
    <property type="molecule type" value="Genomic_DNA"/>
</dbReference>
<keyword evidence="4" id="KW-1185">Reference proteome</keyword>
<dbReference type="InterPro" id="IPR013579">
    <property type="entry name" value="FAST_2"/>
</dbReference>
<dbReference type="PANTHER" id="PTHR21228">
    <property type="entry name" value="FAST LEU-RICH DOMAIN-CONTAINING"/>
    <property type="match status" value="1"/>
</dbReference>
<accession>A0A1A6GXQ3</accession>
<dbReference type="Proteomes" id="UP000092124">
    <property type="component" value="Unassembled WGS sequence"/>
</dbReference>